<keyword evidence="2" id="KW-1185">Reference proteome</keyword>
<comment type="caution">
    <text evidence="1">The sequence shown here is derived from an EMBL/GenBank/DDBJ whole genome shotgun (WGS) entry which is preliminary data.</text>
</comment>
<reference evidence="1 2" key="1">
    <citation type="journal article" date="2013" name="ISME J.">
        <title>A metabolic model for members of the genus Tetrasphaera involved in enhanced biological phosphorus removal.</title>
        <authorList>
            <person name="Kristiansen R."/>
            <person name="Nguyen H.T.T."/>
            <person name="Saunders A.M."/>
            <person name="Nielsen J.L."/>
            <person name="Wimmer R."/>
            <person name="Le V.Q."/>
            <person name="McIlroy S.J."/>
            <person name="Petrovski S."/>
            <person name="Seviour R.J."/>
            <person name="Calteau A."/>
            <person name="Nielsen K.L."/>
            <person name="Nielsen P.H."/>
        </authorList>
    </citation>
    <scope>NUCLEOTIDE SEQUENCE [LARGE SCALE GENOMIC DNA]</scope>
    <source>
        <strain evidence="1 2">Lp2</strain>
    </source>
</reference>
<protein>
    <submittedName>
        <fullName evidence="1">Uncharacterized protein</fullName>
    </submittedName>
</protein>
<gene>
    <name evidence="1" type="ORF">BN10_670012</name>
</gene>
<evidence type="ECO:0000313" key="1">
    <source>
        <dbReference type="EMBL" id="CCH70767.1"/>
    </source>
</evidence>
<name>N0E1M6_9MICO</name>
<dbReference type="Proteomes" id="UP000013167">
    <property type="component" value="Unassembled WGS sequence"/>
</dbReference>
<dbReference type="AlphaFoldDB" id="N0E1M6"/>
<dbReference type="HOGENOM" id="CLU_3391836_0_0_11"/>
<dbReference type="EMBL" id="CAIZ01000138">
    <property type="protein sequence ID" value="CCH70767.1"/>
    <property type="molecule type" value="Genomic_DNA"/>
</dbReference>
<accession>N0E1M6</accession>
<evidence type="ECO:0000313" key="2">
    <source>
        <dbReference type="Proteomes" id="UP000013167"/>
    </source>
</evidence>
<sequence>MPLYATQVATDPTQLTPLFASAVWSVNPGSWG</sequence>
<proteinExistence type="predicted"/>
<organism evidence="1 2">
    <name type="scientific">Phycicoccus elongatus Lp2</name>
    <dbReference type="NCBI Taxonomy" id="1193181"/>
    <lineage>
        <taxon>Bacteria</taxon>
        <taxon>Bacillati</taxon>
        <taxon>Actinomycetota</taxon>
        <taxon>Actinomycetes</taxon>
        <taxon>Micrococcales</taxon>
        <taxon>Intrasporangiaceae</taxon>
        <taxon>Phycicoccus</taxon>
    </lineage>
</organism>